<keyword evidence="5 6" id="KW-0472">Membrane</keyword>
<evidence type="ECO:0000256" key="4">
    <source>
        <dbReference type="ARBA" id="ARBA00022989"/>
    </source>
</evidence>
<organism evidence="7 8">
    <name type="scientific">Enorma phocaeensis</name>
    <dbReference type="NCBI Taxonomy" id="1871019"/>
    <lineage>
        <taxon>Bacteria</taxon>
        <taxon>Bacillati</taxon>
        <taxon>Actinomycetota</taxon>
        <taxon>Coriobacteriia</taxon>
        <taxon>Coriobacteriales</taxon>
        <taxon>Coriobacteriaceae</taxon>
        <taxon>Enorma</taxon>
    </lineage>
</organism>
<feature type="transmembrane region" description="Helical" evidence="6">
    <location>
        <begin position="91"/>
        <end position="110"/>
    </location>
</feature>
<feature type="transmembrane region" description="Helical" evidence="6">
    <location>
        <begin position="60"/>
        <end position="84"/>
    </location>
</feature>
<feature type="transmembrane region" description="Helical" evidence="6">
    <location>
        <begin position="185"/>
        <end position="204"/>
    </location>
</feature>
<dbReference type="InterPro" id="IPR011701">
    <property type="entry name" value="MFS"/>
</dbReference>
<dbReference type="GO" id="GO:0022857">
    <property type="term" value="F:transmembrane transporter activity"/>
    <property type="evidence" value="ECO:0007669"/>
    <property type="project" value="InterPro"/>
</dbReference>
<dbReference type="RefSeq" id="WP_273191095.1">
    <property type="nucleotide sequence ID" value="NZ_DYUZ01000031.1"/>
</dbReference>
<dbReference type="GO" id="GO:0005886">
    <property type="term" value="C:plasma membrane"/>
    <property type="evidence" value="ECO:0007669"/>
    <property type="project" value="UniProtKB-SubCell"/>
</dbReference>
<proteinExistence type="predicted"/>
<gene>
    <name evidence="7" type="ORF">K8V70_08920</name>
</gene>
<evidence type="ECO:0000256" key="3">
    <source>
        <dbReference type="ARBA" id="ARBA00022692"/>
    </source>
</evidence>
<dbReference type="Gene3D" id="1.20.1250.20">
    <property type="entry name" value="MFS general substrate transporter like domains"/>
    <property type="match status" value="1"/>
</dbReference>
<reference evidence="7" key="2">
    <citation type="submission" date="2021-09" db="EMBL/GenBank/DDBJ databases">
        <authorList>
            <person name="Gilroy R."/>
        </authorList>
    </citation>
    <scope>NUCLEOTIDE SEQUENCE</scope>
    <source>
        <strain evidence="7">ChiHjej13B12-9602</strain>
    </source>
</reference>
<feature type="transmembrane region" description="Helical" evidence="6">
    <location>
        <begin position="154"/>
        <end position="179"/>
    </location>
</feature>
<feature type="transmembrane region" description="Helical" evidence="6">
    <location>
        <begin position="308"/>
        <end position="327"/>
    </location>
</feature>
<evidence type="ECO:0000313" key="7">
    <source>
        <dbReference type="EMBL" id="HJG37960.1"/>
    </source>
</evidence>
<feature type="transmembrane region" description="Helical" evidence="6">
    <location>
        <begin position="370"/>
        <end position="392"/>
    </location>
</feature>
<feature type="transmembrane region" description="Helical" evidence="6">
    <location>
        <begin position="242"/>
        <end position="264"/>
    </location>
</feature>
<keyword evidence="3 6" id="KW-0812">Transmembrane</keyword>
<dbReference type="SUPFAM" id="SSF103473">
    <property type="entry name" value="MFS general substrate transporter"/>
    <property type="match status" value="1"/>
</dbReference>
<comment type="caution">
    <text evidence="7">The sequence shown here is derived from an EMBL/GenBank/DDBJ whole genome shotgun (WGS) entry which is preliminary data.</text>
</comment>
<dbReference type="Pfam" id="PF07690">
    <property type="entry name" value="MFS_1"/>
    <property type="match status" value="1"/>
</dbReference>
<keyword evidence="4 6" id="KW-1133">Transmembrane helix</keyword>
<dbReference type="PANTHER" id="PTHR23513:SF11">
    <property type="entry name" value="STAPHYLOFERRIN A TRANSPORTER"/>
    <property type="match status" value="1"/>
</dbReference>
<protein>
    <submittedName>
        <fullName evidence="7">MFS transporter</fullName>
    </submittedName>
</protein>
<evidence type="ECO:0000256" key="5">
    <source>
        <dbReference type="ARBA" id="ARBA00023136"/>
    </source>
</evidence>
<dbReference type="AlphaFoldDB" id="A0A921IW98"/>
<dbReference type="Proteomes" id="UP000753256">
    <property type="component" value="Unassembled WGS sequence"/>
</dbReference>
<dbReference type="EMBL" id="DYUZ01000031">
    <property type="protein sequence ID" value="HJG37960.1"/>
    <property type="molecule type" value="Genomic_DNA"/>
</dbReference>
<evidence type="ECO:0000256" key="6">
    <source>
        <dbReference type="SAM" id="Phobius"/>
    </source>
</evidence>
<dbReference type="PANTHER" id="PTHR23513">
    <property type="entry name" value="INTEGRAL MEMBRANE EFFLUX PROTEIN-RELATED"/>
    <property type="match status" value="1"/>
</dbReference>
<keyword evidence="2" id="KW-1003">Cell membrane</keyword>
<accession>A0A921IW98</accession>
<sequence>MKRLDGKNGVDERGCAAEKGGIASPRFVAVMASQALSLLGMEILQFVLPLHLLNLTGSGALYGGVVAAGFVPYTLIAPAGGVIADRTRKRGVMVAVGAALAAAMSAYLVLSGTPAVVPATVAVLMVAFAAQALEQPCVQSAIPHIVATSEVGRAVALANQMGMLTGIGGPVVGGLAFGFFGLMPIAVACATCFAASAVVAALLVRVPYEPPARTAGALATARADLAEALSFLRSSPLMWRTILGATLVNLFGSSFFNVCSPYIVTVTLGLPSQFMGALQGALAVGGLIGGAVVAAAPGRFSIRSVPRLLACVAGDLALIAVALAAPLSPLGTFVALIALYLPTMAVCMCMSVVATSFLQTESPGTLVGKVMALTLMLANFATPLGQLGYGVALDYVPAWSIALVAVVATLLVALWLARAGRE</sequence>
<comment type="subcellular location">
    <subcellularLocation>
        <location evidence="1">Cell membrane</location>
        <topology evidence="1">Multi-pass membrane protein</topology>
    </subcellularLocation>
</comment>
<evidence type="ECO:0000256" key="2">
    <source>
        <dbReference type="ARBA" id="ARBA00022475"/>
    </source>
</evidence>
<dbReference type="CDD" id="cd06173">
    <property type="entry name" value="MFS_MefA_like"/>
    <property type="match status" value="1"/>
</dbReference>
<dbReference type="InterPro" id="IPR036259">
    <property type="entry name" value="MFS_trans_sf"/>
</dbReference>
<feature type="transmembrane region" description="Helical" evidence="6">
    <location>
        <begin position="398"/>
        <end position="417"/>
    </location>
</feature>
<feature type="transmembrane region" description="Helical" evidence="6">
    <location>
        <begin position="27"/>
        <end position="48"/>
    </location>
</feature>
<feature type="transmembrane region" description="Helical" evidence="6">
    <location>
        <begin position="276"/>
        <end position="296"/>
    </location>
</feature>
<evidence type="ECO:0000256" key="1">
    <source>
        <dbReference type="ARBA" id="ARBA00004651"/>
    </source>
</evidence>
<feature type="transmembrane region" description="Helical" evidence="6">
    <location>
        <begin position="116"/>
        <end position="133"/>
    </location>
</feature>
<reference evidence="7" key="1">
    <citation type="journal article" date="2021" name="PeerJ">
        <title>Extensive microbial diversity within the chicken gut microbiome revealed by metagenomics and culture.</title>
        <authorList>
            <person name="Gilroy R."/>
            <person name="Ravi A."/>
            <person name="Getino M."/>
            <person name="Pursley I."/>
            <person name="Horton D.L."/>
            <person name="Alikhan N.F."/>
            <person name="Baker D."/>
            <person name="Gharbi K."/>
            <person name="Hall N."/>
            <person name="Watson M."/>
            <person name="Adriaenssens E.M."/>
            <person name="Foster-Nyarko E."/>
            <person name="Jarju S."/>
            <person name="Secka A."/>
            <person name="Antonio M."/>
            <person name="Oren A."/>
            <person name="Chaudhuri R.R."/>
            <person name="La Ragione R."/>
            <person name="Hildebrand F."/>
            <person name="Pallen M.J."/>
        </authorList>
    </citation>
    <scope>NUCLEOTIDE SEQUENCE</scope>
    <source>
        <strain evidence="7">ChiHjej13B12-9602</strain>
    </source>
</reference>
<evidence type="ECO:0000313" key="8">
    <source>
        <dbReference type="Proteomes" id="UP000753256"/>
    </source>
</evidence>
<name>A0A921IW98_9ACTN</name>
<feature type="transmembrane region" description="Helical" evidence="6">
    <location>
        <begin position="333"/>
        <end position="358"/>
    </location>
</feature>